<proteinExistence type="predicted"/>
<feature type="region of interest" description="Disordered" evidence="1">
    <location>
        <begin position="71"/>
        <end position="104"/>
    </location>
</feature>
<dbReference type="Proteomes" id="UP001156694">
    <property type="component" value="Unassembled WGS sequence"/>
</dbReference>
<evidence type="ECO:0000313" key="4">
    <source>
        <dbReference type="Proteomes" id="UP001156694"/>
    </source>
</evidence>
<comment type="caution">
    <text evidence="3">The sequence shown here is derived from an EMBL/GenBank/DDBJ whole genome shotgun (WGS) entry which is preliminary data.</text>
</comment>
<evidence type="ECO:0008006" key="5">
    <source>
        <dbReference type="Google" id="ProtNLM"/>
    </source>
</evidence>
<evidence type="ECO:0000313" key="3">
    <source>
        <dbReference type="EMBL" id="GLQ36159.1"/>
    </source>
</evidence>
<accession>A0ABQ5VXY9</accession>
<name>A0ABQ5VXY9_9RHOB</name>
<keyword evidence="4" id="KW-1185">Reference proteome</keyword>
<evidence type="ECO:0000256" key="2">
    <source>
        <dbReference type="SAM" id="SignalP"/>
    </source>
</evidence>
<evidence type="ECO:0000256" key="1">
    <source>
        <dbReference type="SAM" id="MobiDB-lite"/>
    </source>
</evidence>
<protein>
    <recommendedName>
        <fullName evidence="5">Spore coat protein U domain-containing protein</fullName>
    </recommendedName>
</protein>
<gene>
    <name evidence="3" type="ORF">GCM10007939_24430</name>
</gene>
<keyword evidence="2" id="KW-0732">Signal</keyword>
<sequence>MITALLLSFTTAARAATCGVVVSDISIANIELRSGVSNQAISSLTFTSAAPLLGLVGACIRLGAGSGGFGTSNSPRDLSHGSGPGGGKLTYQLRPNGFNSSNGI</sequence>
<organism evidence="3 4">
    <name type="scientific">Amylibacter marinus</name>
    <dbReference type="NCBI Taxonomy" id="1475483"/>
    <lineage>
        <taxon>Bacteria</taxon>
        <taxon>Pseudomonadati</taxon>
        <taxon>Pseudomonadota</taxon>
        <taxon>Alphaproteobacteria</taxon>
        <taxon>Rhodobacterales</taxon>
        <taxon>Paracoccaceae</taxon>
        <taxon>Amylibacter</taxon>
    </lineage>
</organism>
<dbReference type="EMBL" id="BSNN01000008">
    <property type="protein sequence ID" value="GLQ36159.1"/>
    <property type="molecule type" value="Genomic_DNA"/>
</dbReference>
<feature type="chain" id="PRO_5046102392" description="Spore coat protein U domain-containing protein" evidence="2">
    <location>
        <begin position="16"/>
        <end position="104"/>
    </location>
</feature>
<feature type="signal peptide" evidence="2">
    <location>
        <begin position="1"/>
        <end position="15"/>
    </location>
</feature>
<reference evidence="4" key="1">
    <citation type="journal article" date="2019" name="Int. J. Syst. Evol. Microbiol.">
        <title>The Global Catalogue of Microorganisms (GCM) 10K type strain sequencing project: providing services to taxonomists for standard genome sequencing and annotation.</title>
        <authorList>
            <consortium name="The Broad Institute Genomics Platform"/>
            <consortium name="The Broad Institute Genome Sequencing Center for Infectious Disease"/>
            <person name="Wu L."/>
            <person name="Ma J."/>
        </authorList>
    </citation>
    <scope>NUCLEOTIDE SEQUENCE [LARGE SCALE GENOMIC DNA]</scope>
    <source>
        <strain evidence="4">NBRC 110140</strain>
    </source>
</reference>